<dbReference type="InterPro" id="IPR004154">
    <property type="entry name" value="Anticodon-bd"/>
</dbReference>
<evidence type="ECO:0000313" key="13">
    <source>
        <dbReference type="Proteomes" id="UP000030693"/>
    </source>
</evidence>
<dbReference type="InterPro" id="IPR006195">
    <property type="entry name" value="aa-tRNA-synth_II"/>
</dbReference>
<evidence type="ECO:0000256" key="2">
    <source>
        <dbReference type="ARBA" id="ARBA00012815"/>
    </source>
</evidence>
<evidence type="ECO:0000256" key="8">
    <source>
        <dbReference type="ARBA" id="ARBA00023146"/>
    </source>
</evidence>
<dbReference type="SUPFAM" id="SSF52954">
    <property type="entry name" value="Class II aaRS ABD-related"/>
    <property type="match status" value="1"/>
</dbReference>
<dbReference type="Pfam" id="PF13393">
    <property type="entry name" value="tRNA-synt_His"/>
    <property type="match status" value="1"/>
</dbReference>
<dbReference type="FunFam" id="3.30.930.10:FF:000061">
    <property type="entry name" value="Histidine--tRNA ligase, cytoplasmic"/>
    <property type="match status" value="1"/>
</dbReference>
<comment type="catalytic activity">
    <reaction evidence="9">
        <text>tRNA(His) + L-histidine + ATP = L-histidyl-tRNA(His) + AMP + diphosphate + H(+)</text>
        <dbReference type="Rhea" id="RHEA:17313"/>
        <dbReference type="Rhea" id="RHEA-COMP:9665"/>
        <dbReference type="Rhea" id="RHEA-COMP:9689"/>
        <dbReference type="ChEBI" id="CHEBI:15378"/>
        <dbReference type="ChEBI" id="CHEBI:30616"/>
        <dbReference type="ChEBI" id="CHEBI:33019"/>
        <dbReference type="ChEBI" id="CHEBI:57595"/>
        <dbReference type="ChEBI" id="CHEBI:78442"/>
        <dbReference type="ChEBI" id="CHEBI:78527"/>
        <dbReference type="ChEBI" id="CHEBI:456215"/>
        <dbReference type="EC" id="6.1.1.21"/>
    </reaction>
</comment>
<evidence type="ECO:0000256" key="9">
    <source>
        <dbReference type="ARBA" id="ARBA00047639"/>
    </source>
</evidence>
<dbReference type="EMBL" id="KB932201">
    <property type="protein sequence ID" value="KCV73034.1"/>
    <property type="molecule type" value="Genomic_DNA"/>
</dbReference>
<dbReference type="GO" id="GO:0006427">
    <property type="term" value="P:histidyl-tRNA aminoacylation"/>
    <property type="evidence" value="ECO:0007669"/>
    <property type="project" value="InterPro"/>
</dbReference>
<dbReference type="GO" id="GO:0003723">
    <property type="term" value="F:RNA binding"/>
    <property type="evidence" value="ECO:0007669"/>
    <property type="project" value="TreeGrafter"/>
</dbReference>
<feature type="domain" description="Aminoacyl-transfer RNA synthetases class-II family profile" evidence="11">
    <location>
        <begin position="48"/>
        <end position="380"/>
    </location>
</feature>
<evidence type="ECO:0000256" key="4">
    <source>
        <dbReference type="ARBA" id="ARBA00022598"/>
    </source>
</evidence>
<feature type="binding site" evidence="10">
    <location>
        <begin position="327"/>
        <end position="328"/>
    </location>
    <ligand>
        <name>L-histidine</name>
        <dbReference type="ChEBI" id="CHEBI:57595"/>
    </ligand>
</feature>
<evidence type="ECO:0000313" key="12">
    <source>
        <dbReference type="EMBL" id="KCV73034.1"/>
    </source>
</evidence>
<evidence type="ECO:0000259" key="11">
    <source>
        <dbReference type="PROSITE" id="PS50862"/>
    </source>
</evidence>
<dbReference type="GO" id="GO:0005524">
    <property type="term" value="F:ATP binding"/>
    <property type="evidence" value="ECO:0007669"/>
    <property type="project" value="UniProtKB-KW"/>
</dbReference>
<evidence type="ECO:0000256" key="10">
    <source>
        <dbReference type="PIRSR" id="PIRSR001549-1"/>
    </source>
</evidence>
<comment type="similarity">
    <text evidence="1">Belongs to the class-II aminoacyl-tRNA synthetase family.</text>
</comment>
<evidence type="ECO:0000256" key="1">
    <source>
        <dbReference type="ARBA" id="ARBA00008226"/>
    </source>
</evidence>
<dbReference type="InterPro" id="IPR015807">
    <property type="entry name" value="His-tRNA-ligase"/>
</dbReference>
<reference evidence="12" key="1">
    <citation type="submission" date="2013-04" db="EMBL/GenBank/DDBJ databases">
        <title>The Genome Sequence of Fonticula alba ATCC 38817.</title>
        <authorList>
            <consortium name="The Broad Institute Genomics Platform"/>
            <person name="Russ C."/>
            <person name="Cuomo C."/>
            <person name="Burger G."/>
            <person name="Gray M.W."/>
            <person name="Holland P.W.H."/>
            <person name="King N."/>
            <person name="Lang F.B.F."/>
            <person name="Roger A.J."/>
            <person name="Ruiz-Trillo I."/>
            <person name="Brown M."/>
            <person name="Walker B."/>
            <person name="Young S."/>
            <person name="Zeng Q."/>
            <person name="Gargeya S."/>
            <person name="Fitzgerald M."/>
            <person name="Haas B."/>
            <person name="Abouelleil A."/>
            <person name="Allen A.W."/>
            <person name="Alvarado L."/>
            <person name="Arachchi H.M."/>
            <person name="Berlin A.M."/>
            <person name="Chapman S.B."/>
            <person name="Gainer-Dewar J."/>
            <person name="Goldberg J."/>
            <person name="Griggs A."/>
            <person name="Gujja S."/>
            <person name="Hansen M."/>
            <person name="Howarth C."/>
            <person name="Imamovic A."/>
            <person name="Ireland A."/>
            <person name="Larimer J."/>
            <person name="McCowan C."/>
            <person name="Murphy C."/>
            <person name="Pearson M."/>
            <person name="Poon T.W."/>
            <person name="Priest M."/>
            <person name="Roberts A."/>
            <person name="Saif S."/>
            <person name="Shea T."/>
            <person name="Sisk P."/>
            <person name="Sykes S."/>
            <person name="Wortman J."/>
            <person name="Nusbaum C."/>
            <person name="Birren B."/>
        </authorList>
    </citation>
    <scope>NUCLEOTIDE SEQUENCE [LARGE SCALE GENOMIC DNA]</scope>
    <source>
        <strain evidence="12">ATCC 38817</strain>
    </source>
</reference>
<dbReference type="OMA" id="YQIQKVW"/>
<organism evidence="12">
    <name type="scientific">Fonticula alba</name>
    <name type="common">Slime mold</name>
    <dbReference type="NCBI Taxonomy" id="691883"/>
    <lineage>
        <taxon>Eukaryota</taxon>
        <taxon>Rotosphaerida</taxon>
        <taxon>Fonticulaceae</taxon>
        <taxon>Fonticula</taxon>
    </lineage>
</organism>
<dbReference type="Gene3D" id="3.40.50.800">
    <property type="entry name" value="Anticodon-binding domain"/>
    <property type="match status" value="1"/>
</dbReference>
<dbReference type="InterPro" id="IPR041715">
    <property type="entry name" value="HisRS-like_core"/>
</dbReference>
<dbReference type="InterPro" id="IPR004516">
    <property type="entry name" value="HisRS/HisZ"/>
</dbReference>
<dbReference type="AlphaFoldDB" id="A0A058ZFA7"/>
<dbReference type="InterPro" id="IPR033656">
    <property type="entry name" value="HisRS_anticodon"/>
</dbReference>
<dbReference type="InterPro" id="IPR045864">
    <property type="entry name" value="aa-tRNA-synth_II/BPL/LPL"/>
</dbReference>
<dbReference type="EC" id="6.1.1.21" evidence="2"/>
<dbReference type="CDD" id="cd00859">
    <property type="entry name" value="HisRS_anticodon"/>
    <property type="match status" value="1"/>
</dbReference>
<dbReference type="GeneID" id="20525307"/>
<dbReference type="RefSeq" id="XP_009492735.1">
    <property type="nucleotide sequence ID" value="XM_009494460.1"/>
</dbReference>
<dbReference type="Gene3D" id="3.30.930.10">
    <property type="entry name" value="Bira Bifunctional Protein, Domain 2"/>
    <property type="match status" value="1"/>
</dbReference>
<dbReference type="InterPro" id="IPR036621">
    <property type="entry name" value="Anticodon-bd_dom_sf"/>
</dbReference>
<dbReference type="PIRSF" id="PIRSF001549">
    <property type="entry name" value="His-tRNA_synth"/>
    <property type="match status" value="1"/>
</dbReference>
<feature type="binding site" evidence="10">
    <location>
        <position position="165"/>
    </location>
    <ligand>
        <name>L-histidine</name>
        <dbReference type="ChEBI" id="CHEBI:57595"/>
    </ligand>
</feature>
<feature type="binding site" evidence="10">
    <location>
        <position position="161"/>
    </location>
    <ligand>
        <name>L-histidine</name>
        <dbReference type="ChEBI" id="CHEBI:57595"/>
    </ligand>
</feature>
<keyword evidence="7" id="KW-0648">Protein biosynthesis</keyword>
<dbReference type="STRING" id="691883.A0A058ZFA7"/>
<keyword evidence="13" id="KW-1185">Reference proteome</keyword>
<evidence type="ECO:0000256" key="7">
    <source>
        <dbReference type="ARBA" id="ARBA00022917"/>
    </source>
</evidence>
<dbReference type="GO" id="GO:0004821">
    <property type="term" value="F:histidine-tRNA ligase activity"/>
    <property type="evidence" value="ECO:0007669"/>
    <property type="project" value="UniProtKB-EC"/>
</dbReference>
<keyword evidence="8 12" id="KW-0030">Aminoacyl-tRNA synthetase</keyword>
<feature type="binding site" evidence="10">
    <location>
        <position position="145"/>
    </location>
    <ligand>
        <name>L-histidine</name>
        <dbReference type="ChEBI" id="CHEBI:57595"/>
    </ligand>
</feature>
<accession>A0A058ZFA7</accession>
<dbReference type="HAMAP" id="MF_00127">
    <property type="entry name" value="His_tRNA_synth"/>
    <property type="match status" value="1"/>
</dbReference>
<sequence length="493" mass="54200">MSTDENVCAEAVAPAVAVEAAAAAAPQKPTGAKKAPKPKAVELKNAKGTRDFGPFEMRIREKVFQIITDTYKRHGAVQIDTPVFELKSLLLGQYGEDSKLIYDLADQGGEILALRYDLTVPFARYLAMNRNIKNIKRFQIAKVYRRDNPQIQRGRLREFYQCDFDIAGDFNAPMVPDAEVLSIADEALRKLELGPFTIKVNHRKLLTAALGMAGVPEDLHHTACSSIDKLDKQSKAEVQKELEQKGVTAEAVQKFYLMVDTVTQESSMQVALDKLRDILASTTGVDAEAAAAWTAPLEELVLLEKYLQALGVTSVKFELSLARGLDYYTGLIFEAVLEGALVGSIAGGGRYDNLVGKFSPRNNIPCVGFSLGVERIFSILEAKVKKNAEAELAATQVYVISNSKESITDRMAISSKLWAAGINTEFSHRANPKLLDQFGHCEKNGIPLAVIYGDAEKENKVIKIRNVSTRVETTVPFEDLVSELTKAIQSLEL</sequence>
<dbReference type="SUPFAM" id="SSF55681">
    <property type="entry name" value="Class II aaRS and biotin synthetases"/>
    <property type="match status" value="1"/>
</dbReference>
<dbReference type="PANTHER" id="PTHR11476:SF7">
    <property type="entry name" value="HISTIDINE--TRNA LIGASE"/>
    <property type="match status" value="1"/>
</dbReference>
<gene>
    <name evidence="12" type="ORF">H696_00582</name>
</gene>
<feature type="binding site" evidence="10">
    <location>
        <position position="323"/>
    </location>
    <ligand>
        <name>L-histidine</name>
        <dbReference type="ChEBI" id="CHEBI:57595"/>
    </ligand>
</feature>
<dbReference type="GO" id="GO:0005739">
    <property type="term" value="C:mitochondrion"/>
    <property type="evidence" value="ECO:0007669"/>
    <property type="project" value="TreeGrafter"/>
</dbReference>
<dbReference type="PANTHER" id="PTHR11476">
    <property type="entry name" value="HISTIDYL-TRNA SYNTHETASE"/>
    <property type="match status" value="1"/>
</dbReference>
<keyword evidence="6" id="KW-0067">ATP-binding</keyword>
<dbReference type="FunFam" id="3.40.50.800:FF:000012">
    <property type="entry name" value="Histidine--tRNA ligase, cytoplasmic"/>
    <property type="match status" value="1"/>
</dbReference>
<dbReference type="NCBIfam" id="TIGR00442">
    <property type="entry name" value="hisS"/>
    <property type="match status" value="1"/>
</dbReference>
<keyword evidence="4" id="KW-0436">Ligase</keyword>
<dbReference type="CDD" id="cd00773">
    <property type="entry name" value="HisRS-like_core"/>
    <property type="match status" value="1"/>
</dbReference>
<dbReference type="PROSITE" id="PS50862">
    <property type="entry name" value="AA_TRNA_LIGASE_II"/>
    <property type="match status" value="1"/>
</dbReference>
<dbReference type="eggNOG" id="KOG1936">
    <property type="taxonomic scope" value="Eukaryota"/>
</dbReference>
<evidence type="ECO:0000256" key="5">
    <source>
        <dbReference type="ARBA" id="ARBA00022741"/>
    </source>
</evidence>
<evidence type="ECO:0000256" key="3">
    <source>
        <dbReference type="ARBA" id="ARBA00015302"/>
    </source>
</evidence>
<protein>
    <recommendedName>
        <fullName evidence="3">Histidine--tRNA ligase, cytoplasmic</fullName>
        <ecNumber evidence="2">6.1.1.21</ecNumber>
    </recommendedName>
</protein>
<evidence type="ECO:0000256" key="6">
    <source>
        <dbReference type="ARBA" id="ARBA00022840"/>
    </source>
</evidence>
<keyword evidence="5" id="KW-0547">Nucleotide-binding</keyword>
<dbReference type="GO" id="GO:0032543">
    <property type="term" value="P:mitochondrial translation"/>
    <property type="evidence" value="ECO:0007669"/>
    <property type="project" value="TreeGrafter"/>
</dbReference>
<dbReference type="GO" id="GO:0005829">
    <property type="term" value="C:cytosol"/>
    <property type="evidence" value="ECO:0007669"/>
    <property type="project" value="TreeGrafter"/>
</dbReference>
<dbReference type="OrthoDB" id="1906957at2759"/>
<proteinExistence type="inferred from homology"/>
<name>A0A058ZFA7_FONAL</name>
<dbReference type="Proteomes" id="UP000030693">
    <property type="component" value="Unassembled WGS sequence"/>
</dbReference>
<dbReference type="Pfam" id="PF03129">
    <property type="entry name" value="HGTP_anticodon"/>
    <property type="match status" value="1"/>
</dbReference>
<feature type="binding site" evidence="10">
    <location>
        <begin position="117"/>
        <end position="119"/>
    </location>
    <ligand>
        <name>L-histidine</name>
        <dbReference type="ChEBI" id="CHEBI:57595"/>
    </ligand>
</feature>